<accession>A0A2P1PWS7</accession>
<organism evidence="1 2">
    <name type="scientific">Ahniella affigens</name>
    <dbReference type="NCBI Taxonomy" id="2021234"/>
    <lineage>
        <taxon>Bacteria</taxon>
        <taxon>Pseudomonadati</taxon>
        <taxon>Pseudomonadota</taxon>
        <taxon>Gammaproteobacteria</taxon>
        <taxon>Lysobacterales</taxon>
        <taxon>Rhodanobacteraceae</taxon>
        <taxon>Ahniella</taxon>
    </lineage>
</organism>
<evidence type="ECO:0000313" key="1">
    <source>
        <dbReference type="EMBL" id="AVP99289.1"/>
    </source>
</evidence>
<sequence>MFTESEKGIGALVHAKSETELASAERLLFGDSIANTQLFCVGYDSSMSDKGIELDLLRAAANDDRYSSQVDAVLRLPTGISPEQRSEALVRWSNRNDPRAAWYLVKKSLLPKGETGLGSVSDRDLFRALRLAQLSFDDWQDSDRIGKLQQNLESRLGPENVSTLDAEVRAAIPPEAISIYPRDSKLLVGIPTPGIAKCE</sequence>
<evidence type="ECO:0000313" key="2">
    <source>
        <dbReference type="Proteomes" id="UP000241074"/>
    </source>
</evidence>
<dbReference type="KEGG" id="xba:C7S18_19890"/>
<reference evidence="1 2" key="2">
    <citation type="submission" date="2018-03" db="EMBL/GenBank/DDBJ databases">
        <authorList>
            <person name="Keele B.F."/>
        </authorList>
    </citation>
    <scope>NUCLEOTIDE SEQUENCE [LARGE SCALE GENOMIC DNA]</scope>
    <source>
        <strain evidence="1 2">D13</strain>
    </source>
</reference>
<gene>
    <name evidence="1" type="ORF">C7S18_19890</name>
</gene>
<dbReference type="AlphaFoldDB" id="A0A2P1PWS7"/>
<protein>
    <submittedName>
        <fullName evidence="1">Uncharacterized protein</fullName>
    </submittedName>
</protein>
<dbReference type="Proteomes" id="UP000241074">
    <property type="component" value="Chromosome"/>
</dbReference>
<proteinExistence type="predicted"/>
<dbReference type="EMBL" id="CP027860">
    <property type="protein sequence ID" value="AVP99289.1"/>
    <property type="molecule type" value="Genomic_DNA"/>
</dbReference>
<name>A0A2P1PWS7_9GAMM</name>
<reference evidence="1 2" key="1">
    <citation type="submission" date="2018-03" db="EMBL/GenBank/DDBJ databases">
        <title>Ahniella affigens gen. nov., sp. nov., a gammaproteobacterium isolated from sandy soil near a stream.</title>
        <authorList>
            <person name="Ko Y."/>
            <person name="Kim J.-H."/>
        </authorList>
    </citation>
    <scope>NUCLEOTIDE SEQUENCE [LARGE SCALE GENOMIC DNA]</scope>
    <source>
        <strain evidence="1 2">D13</strain>
    </source>
</reference>
<keyword evidence="2" id="KW-1185">Reference proteome</keyword>